<evidence type="ECO:0000313" key="1">
    <source>
        <dbReference type="EMBL" id="CAD7232860.1"/>
    </source>
</evidence>
<accession>A0A7R8WLQ9</accession>
<gene>
    <name evidence="1" type="ORF">CTOB1V02_LOCUS10686</name>
</gene>
<proteinExistence type="predicted"/>
<dbReference type="AlphaFoldDB" id="A0A7R8WLQ9"/>
<organism evidence="1">
    <name type="scientific">Cyprideis torosa</name>
    <dbReference type="NCBI Taxonomy" id="163714"/>
    <lineage>
        <taxon>Eukaryota</taxon>
        <taxon>Metazoa</taxon>
        <taxon>Ecdysozoa</taxon>
        <taxon>Arthropoda</taxon>
        <taxon>Crustacea</taxon>
        <taxon>Oligostraca</taxon>
        <taxon>Ostracoda</taxon>
        <taxon>Podocopa</taxon>
        <taxon>Podocopida</taxon>
        <taxon>Cytherocopina</taxon>
        <taxon>Cytheroidea</taxon>
        <taxon>Cytherideidae</taxon>
        <taxon>Cyprideis</taxon>
    </lineage>
</organism>
<reference evidence="1" key="1">
    <citation type="submission" date="2020-11" db="EMBL/GenBank/DDBJ databases">
        <authorList>
            <person name="Tran Van P."/>
        </authorList>
    </citation>
    <scope>NUCLEOTIDE SEQUENCE</scope>
</reference>
<dbReference type="EMBL" id="OB665255">
    <property type="protein sequence ID" value="CAD7232860.1"/>
    <property type="molecule type" value="Genomic_DNA"/>
</dbReference>
<name>A0A7R8WLQ9_9CRUS</name>
<protein>
    <submittedName>
        <fullName evidence="1">Uncharacterized protein</fullName>
    </submittedName>
</protein>
<sequence>MFNVQFPALHRKHVKSLTPPIDIRQQDIPLIMDILKCLRPAIQNESTLVKSVANASLNPDLPMQEMRMLLIEFLTESYLMNPISLRSSSCSWIKKVPSELVPLLGNASKLQERALRCLSQLAATNCGDFMGSLRKEWKGPPSSGSEALDVKCLTYWIKTTA</sequence>